<dbReference type="InterPro" id="IPR025714">
    <property type="entry name" value="Methyltranfer_dom"/>
</dbReference>
<dbReference type="GO" id="GO:0008168">
    <property type="term" value="F:methyltransferase activity"/>
    <property type="evidence" value="ECO:0007669"/>
    <property type="project" value="UniProtKB-KW"/>
</dbReference>
<evidence type="ECO:0000259" key="2">
    <source>
        <dbReference type="Pfam" id="PF13679"/>
    </source>
</evidence>
<comment type="caution">
    <text evidence="3">The sequence shown here is derived from an EMBL/GenBank/DDBJ whole genome shotgun (WGS) entry which is preliminary data.</text>
</comment>
<dbReference type="GO" id="GO:0032259">
    <property type="term" value="P:methylation"/>
    <property type="evidence" value="ECO:0007669"/>
    <property type="project" value="UniProtKB-KW"/>
</dbReference>
<gene>
    <name evidence="3" type="ORF">ACFPQB_19340</name>
</gene>
<accession>A0ABW0ZLX1</accession>
<keyword evidence="3" id="KW-0808">Transferase</keyword>
<dbReference type="InterPro" id="IPR029063">
    <property type="entry name" value="SAM-dependent_MTases_sf"/>
</dbReference>
<name>A0ABW0ZLX1_9ACTN</name>
<dbReference type="PANTHER" id="PTHR13369:SF3">
    <property type="entry name" value="METHYLTRANSFERASE DOMAIN-CONTAINING PROTEIN"/>
    <property type="match status" value="1"/>
</dbReference>
<dbReference type="EMBL" id="JBHSNS010000012">
    <property type="protein sequence ID" value="MFC5731078.1"/>
    <property type="molecule type" value="Genomic_DNA"/>
</dbReference>
<keyword evidence="4" id="KW-1185">Reference proteome</keyword>
<feature type="region of interest" description="Disordered" evidence="1">
    <location>
        <begin position="106"/>
        <end position="135"/>
    </location>
</feature>
<feature type="domain" description="Methyltransferase" evidence="2">
    <location>
        <begin position="167"/>
        <end position="311"/>
    </location>
</feature>
<evidence type="ECO:0000313" key="4">
    <source>
        <dbReference type="Proteomes" id="UP001596072"/>
    </source>
</evidence>
<dbReference type="CDD" id="cd02440">
    <property type="entry name" value="AdoMet_MTases"/>
    <property type="match status" value="1"/>
</dbReference>
<sequence>MSSTTEPLDRGLARVREDLLADDRLIRAVGSGRQRSTTPPWRRVELRWVDLKAGRHLQVVAYDATQAHTSNHLRGEAADAAVDALLAEPFGNWTVETTDRRLTLRVTKKGDAATHTSAAAAGSGQAGEPDRSHDRAKERLLQEDDPVFAALGLADARGRIKPSRMAKYRQVEDFLRILDRSIDEAMEKGHVRTPTADDPLRIVDLGCGNGYLTFAAHRFLGGRRGLPVRLTGVDVKAQSAEHNATVARDLGIEADFVVGTIGEASLAEPPDVVLALHACDTATDEALARAVEWAAPLVLAAPCCHHDIAAQLRRTPTPSPYSSLTRHGILRERFADTLTDALRALLLRTQGYRVEVMEFVESRHTPRNTLLRAVRTGDGGSASTVQEYDDLVATWGIRPKLGELLAADAGSGTGAGE</sequence>
<protein>
    <submittedName>
        <fullName evidence="3">Class I SAM-dependent methyltransferase</fullName>
    </submittedName>
</protein>
<organism evidence="3 4">
    <name type="scientific">Nocardioides vastitatis</name>
    <dbReference type="NCBI Taxonomy" id="2568655"/>
    <lineage>
        <taxon>Bacteria</taxon>
        <taxon>Bacillati</taxon>
        <taxon>Actinomycetota</taxon>
        <taxon>Actinomycetes</taxon>
        <taxon>Propionibacteriales</taxon>
        <taxon>Nocardioidaceae</taxon>
        <taxon>Nocardioides</taxon>
    </lineage>
</organism>
<reference evidence="4" key="1">
    <citation type="journal article" date="2019" name="Int. J. Syst. Evol. Microbiol.">
        <title>The Global Catalogue of Microorganisms (GCM) 10K type strain sequencing project: providing services to taxonomists for standard genome sequencing and annotation.</title>
        <authorList>
            <consortium name="The Broad Institute Genomics Platform"/>
            <consortium name="The Broad Institute Genome Sequencing Center for Infectious Disease"/>
            <person name="Wu L."/>
            <person name="Ma J."/>
        </authorList>
    </citation>
    <scope>NUCLEOTIDE SEQUENCE [LARGE SCALE GENOMIC DNA]</scope>
    <source>
        <strain evidence="4">YIM 94188</strain>
    </source>
</reference>
<dbReference type="Gene3D" id="3.40.50.150">
    <property type="entry name" value="Vaccinia Virus protein VP39"/>
    <property type="match status" value="1"/>
</dbReference>
<dbReference type="SUPFAM" id="SSF53335">
    <property type="entry name" value="S-adenosyl-L-methionine-dependent methyltransferases"/>
    <property type="match status" value="1"/>
</dbReference>
<dbReference type="Pfam" id="PF13679">
    <property type="entry name" value="Methyltransf_32"/>
    <property type="match status" value="1"/>
</dbReference>
<dbReference type="RefSeq" id="WP_136434974.1">
    <property type="nucleotide sequence ID" value="NZ_JBHSNS010000012.1"/>
</dbReference>
<proteinExistence type="predicted"/>
<evidence type="ECO:0000256" key="1">
    <source>
        <dbReference type="SAM" id="MobiDB-lite"/>
    </source>
</evidence>
<keyword evidence="3" id="KW-0489">Methyltransferase</keyword>
<evidence type="ECO:0000313" key="3">
    <source>
        <dbReference type="EMBL" id="MFC5731078.1"/>
    </source>
</evidence>
<dbReference type="Proteomes" id="UP001596072">
    <property type="component" value="Unassembled WGS sequence"/>
</dbReference>
<feature type="compositionally biased region" description="Low complexity" evidence="1">
    <location>
        <begin position="113"/>
        <end position="127"/>
    </location>
</feature>
<dbReference type="PANTHER" id="PTHR13369">
    <property type="match status" value="1"/>
</dbReference>